<feature type="domain" description="HTH iclR-type" evidence="4">
    <location>
        <begin position="16"/>
        <end position="77"/>
    </location>
</feature>
<dbReference type="InterPro" id="IPR036390">
    <property type="entry name" value="WH_DNA-bd_sf"/>
</dbReference>
<dbReference type="Pfam" id="PF01614">
    <property type="entry name" value="IclR_C"/>
    <property type="match status" value="1"/>
</dbReference>
<evidence type="ECO:0000256" key="1">
    <source>
        <dbReference type="ARBA" id="ARBA00023015"/>
    </source>
</evidence>
<dbReference type="InterPro" id="IPR014757">
    <property type="entry name" value="Tscrpt_reg_IclR_C"/>
</dbReference>
<evidence type="ECO:0000313" key="6">
    <source>
        <dbReference type="EMBL" id="TFV51226.1"/>
    </source>
</evidence>
<keyword evidence="3" id="KW-0804">Transcription</keyword>
<dbReference type="Gene3D" id="1.10.10.10">
    <property type="entry name" value="Winged helix-like DNA-binding domain superfamily/Winged helix DNA-binding domain"/>
    <property type="match status" value="1"/>
</dbReference>
<evidence type="ECO:0000256" key="2">
    <source>
        <dbReference type="ARBA" id="ARBA00023125"/>
    </source>
</evidence>
<keyword evidence="1" id="KW-0805">Transcription regulation</keyword>
<dbReference type="Pfam" id="PF09339">
    <property type="entry name" value="HTH_IclR"/>
    <property type="match status" value="1"/>
</dbReference>
<name>A0A4Y9M7M1_9BRAD</name>
<evidence type="ECO:0000256" key="3">
    <source>
        <dbReference type="ARBA" id="ARBA00023163"/>
    </source>
</evidence>
<dbReference type="PROSITE" id="PS51078">
    <property type="entry name" value="ICLR_ED"/>
    <property type="match status" value="1"/>
</dbReference>
<dbReference type="GO" id="GO:0003677">
    <property type="term" value="F:DNA binding"/>
    <property type="evidence" value="ECO:0007669"/>
    <property type="project" value="UniProtKB-KW"/>
</dbReference>
<dbReference type="GO" id="GO:0045892">
    <property type="term" value="P:negative regulation of DNA-templated transcription"/>
    <property type="evidence" value="ECO:0007669"/>
    <property type="project" value="TreeGrafter"/>
</dbReference>
<proteinExistence type="predicted"/>
<dbReference type="GO" id="GO:0003700">
    <property type="term" value="F:DNA-binding transcription factor activity"/>
    <property type="evidence" value="ECO:0007669"/>
    <property type="project" value="TreeGrafter"/>
</dbReference>
<dbReference type="Gene3D" id="3.30.450.40">
    <property type="match status" value="1"/>
</dbReference>
<dbReference type="PROSITE" id="PS51077">
    <property type="entry name" value="HTH_ICLR"/>
    <property type="match status" value="1"/>
</dbReference>
<dbReference type="InterPro" id="IPR050707">
    <property type="entry name" value="HTH_MetabolicPath_Reg"/>
</dbReference>
<dbReference type="PANTHER" id="PTHR30136">
    <property type="entry name" value="HELIX-TURN-HELIX TRANSCRIPTIONAL REGULATOR, ICLR FAMILY"/>
    <property type="match status" value="1"/>
</dbReference>
<evidence type="ECO:0000259" key="4">
    <source>
        <dbReference type="PROSITE" id="PS51077"/>
    </source>
</evidence>
<dbReference type="InterPro" id="IPR036388">
    <property type="entry name" value="WH-like_DNA-bd_sf"/>
</dbReference>
<organism evidence="6 7">
    <name type="scientific">Bradyrhizobium niftali</name>
    <dbReference type="NCBI Taxonomy" id="2560055"/>
    <lineage>
        <taxon>Bacteria</taxon>
        <taxon>Pseudomonadati</taxon>
        <taxon>Pseudomonadota</taxon>
        <taxon>Alphaproteobacteria</taxon>
        <taxon>Hyphomicrobiales</taxon>
        <taxon>Nitrobacteraceae</taxon>
        <taxon>Bradyrhizobium</taxon>
    </lineage>
</organism>
<comment type="caution">
    <text evidence="6">The sequence shown here is derived from an EMBL/GenBank/DDBJ whole genome shotgun (WGS) entry which is preliminary data.</text>
</comment>
<dbReference type="InterPro" id="IPR005471">
    <property type="entry name" value="Tscrpt_reg_IclR_N"/>
</dbReference>
<feature type="domain" description="IclR-ED" evidence="5">
    <location>
        <begin position="78"/>
        <end position="263"/>
    </location>
</feature>
<keyword evidence="2" id="KW-0238">DNA-binding</keyword>
<dbReference type="AlphaFoldDB" id="A0A4Y9M7M1"/>
<dbReference type="OrthoDB" id="9807558at2"/>
<gene>
    <name evidence="6" type="ORF">E4K65_03885</name>
</gene>
<dbReference type="SMART" id="SM00346">
    <property type="entry name" value="HTH_ICLR"/>
    <property type="match status" value="1"/>
</dbReference>
<dbReference type="Proteomes" id="UP000297966">
    <property type="component" value="Unassembled WGS sequence"/>
</dbReference>
<evidence type="ECO:0000313" key="7">
    <source>
        <dbReference type="Proteomes" id="UP000297966"/>
    </source>
</evidence>
<dbReference type="InterPro" id="IPR029016">
    <property type="entry name" value="GAF-like_dom_sf"/>
</dbReference>
<dbReference type="SUPFAM" id="SSF55781">
    <property type="entry name" value="GAF domain-like"/>
    <property type="match status" value="1"/>
</dbReference>
<keyword evidence="7" id="KW-1185">Reference proteome</keyword>
<sequence>MFAVRTRPEAIMHRNVRALSRGLALINELNASGPSNVVQLAKRTGLNRTTCYRLLDTLREDGYVTFDERNALFGLTPQVRALSEGVSSRDLSSQAALPAMFSLLDQVSWPSDFGVFELGTVLIRESTHPFSPFSVHRSMVGRRRSLVRSALGKAILAASPPELRREMLNLTASLVEEDAELAKDRRFIEDILLQTRKDGYASSVGGSEAGISAIALAIPGGGPILGSLNLIFFSSSMTPEAAAKKYLPSLKKTVKEIERRWSAANRARGKVT</sequence>
<evidence type="ECO:0000259" key="5">
    <source>
        <dbReference type="PROSITE" id="PS51078"/>
    </source>
</evidence>
<dbReference type="PANTHER" id="PTHR30136:SF23">
    <property type="entry name" value="DNA-BINDING TRANSCRIPTIONAL ACTIVATOR MHPR"/>
    <property type="match status" value="1"/>
</dbReference>
<dbReference type="SUPFAM" id="SSF46785">
    <property type="entry name" value="Winged helix' DNA-binding domain"/>
    <property type="match status" value="1"/>
</dbReference>
<reference evidence="6 7" key="1">
    <citation type="submission" date="2019-03" db="EMBL/GenBank/DDBJ databases">
        <title>Bradyrhizobium diversity isolated from nodules of Chamaecrista fasciculata.</title>
        <authorList>
            <person name="Klepa M.S."/>
            <person name="Urquiaga M.O."/>
            <person name="Hungria M."/>
            <person name="Delamuta J.R."/>
        </authorList>
    </citation>
    <scope>NUCLEOTIDE SEQUENCE [LARGE SCALE GENOMIC DNA]</scope>
    <source>
        <strain evidence="6 7">CNPSo 3448</strain>
    </source>
</reference>
<protein>
    <submittedName>
        <fullName evidence="6">Winged helix-turn-helix transcriptional regulator</fullName>
    </submittedName>
</protein>
<dbReference type="EMBL" id="SPQT01000001">
    <property type="protein sequence ID" value="TFV51226.1"/>
    <property type="molecule type" value="Genomic_DNA"/>
</dbReference>
<accession>A0A4Y9M7M1</accession>